<comment type="caution">
    <text evidence="2">The sequence shown here is derived from an EMBL/GenBank/DDBJ whole genome shotgun (WGS) entry which is preliminary data.</text>
</comment>
<evidence type="ECO:0000313" key="3">
    <source>
        <dbReference type="Proteomes" id="UP001595690"/>
    </source>
</evidence>
<organism evidence="2 3">
    <name type="scientific">Lentzea rhizosphaerae</name>
    <dbReference type="NCBI Taxonomy" id="2041025"/>
    <lineage>
        <taxon>Bacteria</taxon>
        <taxon>Bacillati</taxon>
        <taxon>Actinomycetota</taxon>
        <taxon>Actinomycetes</taxon>
        <taxon>Pseudonocardiales</taxon>
        <taxon>Pseudonocardiaceae</taxon>
        <taxon>Lentzea</taxon>
    </lineage>
</organism>
<feature type="transmembrane region" description="Helical" evidence="1">
    <location>
        <begin position="294"/>
        <end position="316"/>
    </location>
</feature>
<protein>
    <recommendedName>
        <fullName evidence="4">Protein kinase domain-containing protein</fullName>
    </recommendedName>
</protein>
<name>A0ABV8C1N9_9PSEU</name>
<proteinExistence type="predicted"/>
<dbReference type="SUPFAM" id="SSF56112">
    <property type="entry name" value="Protein kinase-like (PK-like)"/>
    <property type="match status" value="1"/>
</dbReference>
<gene>
    <name evidence="2" type="ORF">ACFOWZ_30470</name>
</gene>
<sequence length="317" mass="34699">MKHSATSNFDTLTGRDPAGRAASWRIQALDADRVRTDDGRTLVLRSLHAQGDDLAVTETLLDNEIRALTRLHTRYRVPLPELPQIVGYDFDSAEPFLLLEPPSGKCVDSGLRTLLIDERRRFMIGLFRALAQLHAVGLVHGSVGLPSLYWDGATTQLVNLEHATGTGEAPRPSRNGSVAHPGHDVRAAGRVVYELFTGRHVQPGDVPDLASQPEVLESLLHGVFDQDPQQRPTAVQVLERLNDRDPLPRPVDVTAAMKPGYDRFDELRPPKPVVRPVSQPVAPRRAPKPGPRQVPLIPLAAVVFLVIATIAVLVAVL</sequence>
<keyword evidence="3" id="KW-1185">Reference proteome</keyword>
<evidence type="ECO:0000313" key="2">
    <source>
        <dbReference type="EMBL" id="MFC3895824.1"/>
    </source>
</evidence>
<keyword evidence="1" id="KW-0812">Transmembrane</keyword>
<dbReference type="InterPro" id="IPR011009">
    <property type="entry name" value="Kinase-like_dom_sf"/>
</dbReference>
<dbReference type="EMBL" id="JBHRZI010000027">
    <property type="protein sequence ID" value="MFC3895824.1"/>
    <property type="molecule type" value="Genomic_DNA"/>
</dbReference>
<keyword evidence="1" id="KW-0472">Membrane</keyword>
<dbReference type="RefSeq" id="WP_382377354.1">
    <property type="nucleotide sequence ID" value="NZ_JBHRZI010000027.1"/>
</dbReference>
<reference evidence="3" key="1">
    <citation type="journal article" date="2019" name="Int. J. Syst. Evol. Microbiol.">
        <title>The Global Catalogue of Microorganisms (GCM) 10K type strain sequencing project: providing services to taxonomists for standard genome sequencing and annotation.</title>
        <authorList>
            <consortium name="The Broad Institute Genomics Platform"/>
            <consortium name="The Broad Institute Genome Sequencing Center for Infectious Disease"/>
            <person name="Wu L."/>
            <person name="Ma J."/>
        </authorList>
    </citation>
    <scope>NUCLEOTIDE SEQUENCE [LARGE SCALE GENOMIC DNA]</scope>
    <source>
        <strain evidence="3">CGMCC 4.7405</strain>
    </source>
</reference>
<dbReference type="Proteomes" id="UP001595690">
    <property type="component" value="Unassembled WGS sequence"/>
</dbReference>
<keyword evidence="1" id="KW-1133">Transmembrane helix</keyword>
<evidence type="ECO:0008006" key="4">
    <source>
        <dbReference type="Google" id="ProtNLM"/>
    </source>
</evidence>
<evidence type="ECO:0000256" key="1">
    <source>
        <dbReference type="SAM" id="Phobius"/>
    </source>
</evidence>
<dbReference type="Gene3D" id="1.10.510.10">
    <property type="entry name" value="Transferase(Phosphotransferase) domain 1"/>
    <property type="match status" value="1"/>
</dbReference>
<accession>A0ABV8C1N9</accession>